<evidence type="ECO:0000259" key="8">
    <source>
        <dbReference type="PROSITE" id="PS50039"/>
    </source>
</evidence>
<name>A0A3P9J2M6_ORYLA</name>
<feature type="DNA-binding region" description="Fork-head" evidence="6">
    <location>
        <begin position="55"/>
        <end position="149"/>
    </location>
</feature>
<dbReference type="InterPro" id="IPR030456">
    <property type="entry name" value="TF_fork_head_CS_2"/>
</dbReference>
<evidence type="ECO:0000256" key="3">
    <source>
        <dbReference type="ARBA" id="ARBA00023125"/>
    </source>
</evidence>
<feature type="region of interest" description="Disordered" evidence="7">
    <location>
        <begin position="1"/>
        <end position="53"/>
    </location>
</feature>
<dbReference type="SUPFAM" id="SSF46785">
    <property type="entry name" value="Winged helix' DNA-binding domain"/>
    <property type="match status" value="1"/>
</dbReference>
<reference evidence="9" key="4">
    <citation type="submission" date="2025-09" db="UniProtKB">
        <authorList>
            <consortium name="Ensembl"/>
        </authorList>
    </citation>
    <scope>IDENTIFICATION</scope>
    <source>
        <strain evidence="9">HSOK</strain>
    </source>
</reference>
<dbReference type="GO" id="GO:0030154">
    <property type="term" value="P:cell differentiation"/>
    <property type="evidence" value="ECO:0007669"/>
    <property type="project" value="UniProtKB-ARBA"/>
</dbReference>
<evidence type="ECO:0000256" key="6">
    <source>
        <dbReference type="PROSITE-ProRule" id="PRU00089"/>
    </source>
</evidence>
<proteinExistence type="predicted"/>
<dbReference type="PROSITE" id="PS50039">
    <property type="entry name" value="FORK_HEAD_3"/>
    <property type="match status" value="1"/>
</dbReference>
<dbReference type="GO" id="GO:0043565">
    <property type="term" value="F:sequence-specific DNA binding"/>
    <property type="evidence" value="ECO:0007669"/>
    <property type="project" value="InterPro"/>
</dbReference>
<accession>A0A3P9J2M6</accession>
<evidence type="ECO:0000313" key="9">
    <source>
        <dbReference type="Ensembl" id="ENSORLP00015026520.1"/>
    </source>
</evidence>
<dbReference type="PROSITE" id="PS00657">
    <property type="entry name" value="FORK_HEAD_1"/>
    <property type="match status" value="1"/>
</dbReference>
<dbReference type="Ensembl" id="ENSORLT00015002667.1">
    <property type="protein sequence ID" value="ENSORLP00015026520.1"/>
    <property type="gene ID" value="ENSORLG00015008170.1"/>
</dbReference>
<dbReference type="GO" id="GO:0003700">
    <property type="term" value="F:DNA-binding transcription factor activity"/>
    <property type="evidence" value="ECO:0007669"/>
    <property type="project" value="InterPro"/>
</dbReference>
<feature type="domain" description="Fork-head" evidence="8">
    <location>
        <begin position="55"/>
        <end position="149"/>
    </location>
</feature>
<evidence type="ECO:0000256" key="1">
    <source>
        <dbReference type="ARBA" id="ARBA00004123"/>
    </source>
</evidence>
<evidence type="ECO:0000256" key="7">
    <source>
        <dbReference type="SAM" id="MobiDB-lite"/>
    </source>
</evidence>
<reference evidence="9 10" key="2">
    <citation type="submission" date="2017-04" db="EMBL/GenBank/DDBJ databases">
        <title>CpG methylation of centromeres and impact of large insertions on vertebrate speciation.</title>
        <authorList>
            <person name="Ichikawa K."/>
            <person name="Yoshimura J."/>
            <person name="Morishita S."/>
        </authorList>
    </citation>
    <scope>NUCLEOTIDE SEQUENCE</scope>
    <source>
        <strain evidence="9 10">HSOK</strain>
    </source>
</reference>
<dbReference type="FunFam" id="1.10.10.10:FF:000071">
    <property type="entry name" value="Forkhead box F1"/>
    <property type="match status" value="1"/>
</dbReference>
<evidence type="ECO:0000256" key="5">
    <source>
        <dbReference type="ARBA" id="ARBA00023242"/>
    </source>
</evidence>
<dbReference type="PRINTS" id="PR00053">
    <property type="entry name" value="FORKHEAD"/>
</dbReference>
<reference key="1">
    <citation type="journal article" date="2007" name="Nature">
        <title>The medaka draft genome and insights into vertebrate genome evolution.</title>
        <authorList>
            <person name="Kasahara M."/>
            <person name="Naruse K."/>
            <person name="Sasaki S."/>
            <person name="Nakatani Y."/>
            <person name="Qu W."/>
            <person name="Ahsan B."/>
            <person name="Yamada T."/>
            <person name="Nagayasu Y."/>
            <person name="Doi K."/>
            <person name="Kasai Y."/>
            <person name="Jindo T."/>
            <person name="Kobayashi D."/>
            <person name="Shimada A."/>
            <person name="Toyoda A."/>
            <person name="Kuroki Y."/>
            <person name="Fujiyama A."/>
            <person name="Sasaki T."/>
            <person name="Shimizu A."/>
            <person name="Asakawa S."/>
            <person name="Shimizu N."/>
            <person name="Hashimoto S."/>
            <person name="Yang J."/>
            <person name="Lee Y."/>
            <person name="Matsushima K."/>
            <person name="Sugano S."/>
            <person name="Sakaizumi M."/>
            <person name="Narita T."/>
            <person name="Ohishi K."/>
            <person name="Haga S."/>
            <person name="Ohta F."/>
            <person name="Nomoto H."/>
            <person name="Nogata K."/>
            <person name="Morishita T."/>
            <person name="Endo T."/>
            <person name="Shin-I T."/>
            <person name="Takeda H."/>
            <person name="Morishita S."/>
            <person name="Kohara Y."/>
        </authorList>
    </citation>
    <scope>NUCLEOTIDE SEQUENCE [LARGE SCALE GENOMIC DNA]</scope>
    <source>
        <strain>Hd-rR</strain>
    </source>
</reference>
<dbReference type="PANTHER" id="PTHR11829:SF361">
    <property type="entry name" value="FORKHEAD BOX PROTEIN D4-LIKE 1"/>
    <property type="match status" value="1"/>
</dbReference>
<dbReference type="SMART" id="SM00339">
    <property type="entry name" value="FH"/>
    <property type="match status" value="1"/>
</dbReference>
<keyword evidence="3 6" id="KW-0238">DNA-binding</keyword>
<sequence>MTLDRRPMDETDVDAEAATDCRGDGREENRADAERRATSAGVRAQDAPGRRGASKPPYSYIALITMAILQSPKKKLTLGEICEFISQRFVYYQERFPAWQNSIRHNLSLNDCFIKMPREPGNPGKGNYWTLDPMSADMFENGSFLRRRKRFKRHQFSLGALKEQWAQERRLAPASPPGANAFASCLRRPDFRRDAAAGPGSQVGPSIPVVNSIIPALSSLFSGNSPSLLMFEHLDSGRCVSVPPFTPNSPFLPSAALPSMIPSTPLSYFPLLPMEQKYLHYFLNTLLISRFYLLMRQQISTVLI</sequence>
<dbReference type="Gene3D" id="1.10.10.10">
    <property type="entry name" value="Winged helix-like DNA-binding domain superfamily/Winged helix DNA-binding domain"/>
    <property type="match status" value="1"/>
</dbReference>
<organism evidence="9 10">
    <name type="scientific">Oryzias latipes</name>
    <name type="common">Japanese rice fish</name>
    <name type="synonym">Japanese killifish</name>
    <dbReference type="NCBI Taxonomy" id="8090"/>
    <lineage>
        <taxon>Eukaryota</taxon>
        <taxon>Metazoa</taxon>
        <taxon>Chordata</taxon>
        <taxon>Craniata</taxon>
        <taxon>Vertebrata</taxon>
        <taxon>Euteleostomi</taxon>
        <taxon>Actinopterygii</taxon>
        <taxon>Neopterygii</taxon>
        <taxon>Teleostei</taxon>
        <taxon>Neoteleostei</taxon>
        <taxon>Acanthomorphata</taxon>
        <taxon>Ovalentaria</taxon>
        <taxon>Atherinomorphae</taxon>
        <taxon>Beloniformes</taxon>
        <taxon>Adrianichthyidae</taxon>
        <taxon>Oryziinae</taxon>
        <taxon>Oryzias</taxon>
    </lineage>
</organism>
<reference evidence="9" key="3">
    <citation type="submission" date="2025-08" db="UniProtKB">
        <authorList>
            <consortium name="Ensembl"/>
        </authorList>
    </citation>
    <scope>IDENTIFICATION</scope>
    <source>
        <strain evidence="9">HSOK</strain>
    </source>
</reference>
<dbReference type="Pfam" id="PF00250">
    <property type="entry name" value="Forkhead"/>
    <property type="match status" value="1"/>
</dbReference>
<dbReference type="InterPro" id="IPR001766">
    <property type="entry name" value="Fork_head_dom"/>
</dbReference>
<dbReference type="InterPro" id="IPR036388">
    <property type="entry name" value="WH-like_DNA-bd_sf"/>
</dbReference>
<evidence type="ECO:0000256" key="2">
    <source>
        <dbReference type="ARBA" id="ARBA00023015"/>
    </source>
</evidence>
<keyword evidence="5 6" id="KW-0539">Nucleus</keyword>
<keyword evidence="2" id="KW-0805">Transcription regulation</keyword>
<keyword evidence="4" id="KW-0804">Transcription</keyword>
<dbReference type="PROSITE" id="PS00658">
    <property type="entry name" value="FORK_HEAD_2"/>
    <property type="match status" value="1"/>
</dbReference>
<dbReference type="Proteomes" id="UP000265200">
    <property type="component" value="Chromosome 1"/>
</dbReference>
<feature type="compositionally biased region" description="Basic and acidic residues" evidence="7">
    <location>
        <begin position="19"/>
        <end position="37"/>
    </location>
</feature>
<protein>
    <recommendedName>
        <fullName evidence="8">Fork-head domain-containing protein</fullName>
    </recommendedName>
</protein>
<comment type="subcellular location">
    <subcellularLocation>
        <location evidence="1 6">Nucleus</location>
    </subcellularLocation>
</comment>
<dbReference type="GO" id="GO:0005634">
    <property type="term" value="C:nucleus"/>
    <property type="evidence" value="ECO:0007669"/>
    <property type="project" value="UniProtKB-SubCell"/>
</dbReference>
<evidence type="ECO:0000313" key="10">
    <source>
        <dbReference type="Proteomes" id="UP000265200"/>
    </source>
</evidence>
<dbReference type="PANTHER" id="PTHR11829">
    <property type="entry name" value="FORKHEAD BOX PROTEIN"/>
    <property type="match status" value="1"/>
</dbReference>
<dbReference type="InterPro" id="IPR050211">
    <property type="entry name" value="FOX_domain-containing"/>
</dbReference>
<dbReference type="InterPro" id="IPR018122">
    <property type="entry name" value="TF_fork_head_CS_1"/>
</dbReference>
<evidence type="ECO:0000256" key="4">
    <source>
        <dbReference type="ARBA" id="ARBA00023163"/>
    </source>
</evidence>
<dbReference type="AlphaFoldDB" id="A0A3P9J2M6"/>
<dbReference type="InterPro" id="IPR036390">
    <property type="entry name" value="WH_DNA-bd_sf"/>
</dbReference>